<organism evidence="6 7">
    <name type="scientific">Paenibacillus agricola</name>
    <dbReference type="NCBI Taxonomy" id="2716264"/>
    <lineage>
        <taxon>Bacteria</taxon>
        <taxon>Bacillati</taxon>
        <taxon>Bacillota</taxon>
        <taxon>Bacilli</taxon>
        <taxon>Bacillales</taxon>
        <taxon>Paenibacillaceae</taxon>
        <taxon>Paenibacillus</taxon>
    </lineage>
</organism>
<dbReference type="Pfam" id="PF01497">
    <property type="entry name" value="Peripla_BP_2"/>
    <property type="match status" value="1"/>
</dbReference>
<feature type="domain" description="Fe/B12 periplasmic-binding" evidence="5">
    <location>
        <begin position="279"/>
        <end position="530"/>
    </location>
</feature>
<dbReference type="InterPro" id="IPR002491">
    <property type="entry name" value="ABC_transptr_periplasmic_BD"/>
</dbReference>
<dbReference type="EMBL" id="JAAOIW010000010">
    <property type="protein sequence ID" value="NHN32916.1"/>
    <property type="molecule type" value="Genomic_DNA"/>
</dbReference>
<dbReference type="Pfam" id="PF12833">
    <property type="entry name" value="HTH_18"/>
    <property type="match status" value="1"/>
</dbReference>
<keyword evidence="1" id="KW-0805">Transcription regulation</keyword>
<evidence type="ECO:0000313" key="7">
    <source>
        <dbReference type="Proteomes" id="UP001165962"/>
    </source>
</evidence>
<dbReference type="PROSITE" id="PS50983">
    <property type="entry name" value="FE_B12_PBP"/>
    <property type="match status" value="1"/>
</dbReference>
<keyword evidence="7" id="KW-1185">Reference proteome</keyword>
<evidence type="ECO:0000313" key="6">
    <source>
        <dbReference type="EMBL" id="NHN32916.1"/>
    </source>
</evidence>
<accession>A0ABX0JAX1</accession>
<keyword evidence="2" id="KW-0238">DNA-binding</keyword>
<proteinExistence type="predicted"/>
<dbReference type="InterPro" id="IPR037923">
    <property type="entry name" value="HTH-like"/>
</dbReference>
<comment type="caution">
    <text evidence="6">The sequence shown here is derived from an EMBL/GenBank/DDBJ whole genome shotgun (WGS) entry which is preliminary data.</text>
</comment>
<dbReference type="SUPFAM" id="SSF46689">
    <property type="entry name" value="Homeodomain-like"/>
    <property type="match status" value="2"/>
</dbReference>
<evidence type="ECO:0000259" key="4">
    <source>
        <dbReference type="PROSITE" id="PS01124"/>
    </source>
</evidence>
<dbReference type="SUPFAM" id="SSF53807">
    <property type="entry name" value="Helical backbone' metal receptor"/>
    <property type="match status" value="1"/>
</dbReference>
<dbReference type="Gene3D" id="3.40.50.1980">
    <property type="entry name" value="Nitrogenase molybdenum iron protein domain"/>
    <property type="match status" value="2"/>
</dbReference>
<dbReference type="InterPro" id="IPR009057">
    <property type="entry name" value="Homeodomain-like_sf"/>
</dbReference>
<dbReference type="PANTHER" id="PTHR43280:SF30">
    <property type="entry name" value="MMSAB OPERON REGULATORY PROTEIN"/>
    <property type="match status" value="1"/>
</dbReference>
<dbReference type="InterPro" id="IPR018060">
    <property type="entry name" value="HTH_AraC"/>
</dbReference>
<dbReference type="RefSeq" id="WP_166153228.1">
    <property type="nucleotide sequence ID" value="NZ_JAAOIW010000010.1"/>
</dbReference>
<keyword evidence="3" id="KW-0804">Transcription</keyword>
<evidence type="ECO:0000259" key="5">
    <source>
        <dbReference type="PROSITE" id="PS50983"/>
    </source>
</evidence>
<evidence type="ECO:0000256" key="1">
    <source>
        <dbReference type="ARBA" id="ARBA00023015"/>
    </source>
</evidence>
<sequence>MKPMLDSPTSYSLCCLTSIRHRRHHQQNVLSYTKIPASMLIFITEGTGSLLINNECFDFEPLQLYYLTPGMQIDVSLGSECLAYYSLQLAYYGGAAGESNGDSIHLHNKELPLFTSGRVQVTNARPLLKRIELLYDNSVSQTPTFQHHLQFQELLYFIMQEGSKKLEESSSLQGIQQAAAYIQAHFHEQLEMKTLAVMAGLTPSSFSRLFKKMMGESPLAYWVRLRMESAKELLSHKDCRIKEVSASVGYDDEFYFSRVFHRTVGISPSFYMNRKKMKIAVVSCTLLQDSLLSLGIEPVAAVNCCRYPGMDDAEYEQLLANNWAELQHAQPDLIIGDVYHQPFYQQLNCVASSVILLTDTDWLVNYRKMGAMLGQHQEAAYTLGQLALRIAAARRILNHSMKNKTVSVLQVNHQHIRIQGTINHPLNELIYQDLGLKPGLNVPLHTKILDLPPEWLPPLEADYVFMLKKNAGAGSEAIYERMRKTEAWKSIRAVQNGKVMLIPQWIRMSWTPTGRTAIIDELLKMTDTRSSLVR</sequence>
<name>A0ABX0JAX1_9BACL</name>
<evidence type="ECO:0000256" key="3">
    <source>
        <dbReference type="ARBA" id="ARBA00023163"/>
    </source>
</evidence>
<reference evidence="6" key="1">
    <citation type="submission" date="2020-03" db="EMBL/GenBank/DDBJ databases">
        <title>Draft sequencing of Paenibacilllus sp. S3N08.</title>
        <authorList>
            <person name="Kim D.-U."/>
        </authorList>
    </citation>
    <scope>NUCLEOTIDE SEQUENCE</scope>
    <source>
        <strain evidence="6">S3N08</strain>
    </source>
</reference>
<dbReference type="SMART" id="SM00342">
    <property type="entry name" value="HTH_ARAC"/>
    <property type="match status" value="1"/>
</dbReference>
<protein>
    <submittedName>
        <fullName evidence="6">AraC family transcriptional regulator</fullName>
    </submittedName>
</protein>
<dbReference type="Gene3D" id="1.10.10.60">
    <property type="entry name" value="Homeodomain-like"/>
    <property type="match status" value="2"/>
</dbReference>
<evidence type="ECO:0000256" key="2">
    <source>
        <dbReference type="ARBA" id="ARBA00023125"/>
    </source>
</evidence>
<gene>
    <name evidence="6" type="ORF">G9U52_24180</name>
</gene>
<dbReference type="SUPFAM" id="SSF51215">
    <property type="entry name" value="Regulatory protein AraC"/>
    <property type="match status" value="1"/>
</dbReference>
<dbReference type="Proteomes" id="UP001165962">
    <property type="component" value="Unassembled WGS sequence"/>
</dbReference>
<feature type="domain" description="HTH araC/xylS-type" evidence="4">
    <location>
        <begin position="176"/>
        <end position="274"/>
    </location>
</feature>
<dbReference type="PROSITE" id="PS01124">
    <property type="entry name" value="HTH_ARAC_FAMILY_2"/>
    <property type="match status" value="1"/>
</dbReference>
<dbReference type="PANTHER" id="PTHR43280">
    <property type="entry name" value="ARAC-FAMILY TRANSCRIPTIONAL REGULATOR"/>
    <property type="match status" value="1"/>
</dbReference>